<evidence type="ECO:0000313" key="2">
    <source>
        <dbReference type="Proteomes" id="UP000011864"/>
    </source>
</evidence>
<organism evidence="1 2">
    <name type="scientific">Paraglaciecola psychrophila 170</name>
    <dbReference type="NCBI Taxonomy" id="1129794"/>
    <lineage>
        <taxon>Bacteria</taxon>
        <taxon>Pseudomonadati</taxon>
        <taxon>Pseudomonadota</taxon>
        <taxon>Gammaproteobacteria</taxon>
        <taxon>Alteromonadales</taxon>
        <taxon>Alteromonadaceae</taxon>
        <taxon>Paraglaciecola</taxon>
    </lineage>
</organism>
<dbReference type="Proteomes" id="UP000011864">
    <property type="component" value="Chromosome"/>
</dbReference>
<dbReference type="EMBL" id="CP003837">
    <property type="protein sequence ID" value="AGH43070.1"/>
    <property type="molecule type" value="Genomic_DNA"/>
</dbReference>
<accession>K6ZS65</accession>
<evidence type="ECO:0000313" key="1">
    <source>
        <dbReference type="EMBL" id="AGH43070.1"/>
    </source>
</evidence>
<proteinExistence type="predicted"/>
<name>K6ZS65_9ALTE</name>
<reference evidence="1 2" key="1">
    <citation type="journal article" date="2013" name="Genome Announc.">
        <title>Complete Genome Sequence of Glaciecola psychrophila Strain 170T.</title>
        <authorList>
            <person name="Yin J."/>
            <person name="Chen J."/>
            <person name="Liu G."/>
            <person name="Yu Y."/>
            <person name="Song L."/>
            <person name="Wang X."/>
            <person name="Qu X."/>
        </authorList>
    </citation>
    <scope>NUCLEOTIDE SEQUENCE [LARGE SCALE GENOMIC DNA]</scope>
    <source>
        <strain evidence="1 2">170</strain>
    </source>
</reference>
<dbReference type="AlphaFoldDB" id="K6ZS65"/>
<dbReference type="STRING" id="1129794.C427_0961"/>
<gene>
    <name evidence="1" type="ORF">C427_0961</name>
</gene>
<dbReference type="PATRIC" id="fig|1129794.4.peg.948"/>
<protein>
    <submittedName>
        <fullName evidence="1">Uncharacterized protein</fullName>
    </submittedName>
</protein>
<keyword evidence="2" id="KW-1185">Reference proteome</keyword>
<dbReference type="HOGENOM" id="CLU_3046247_0_0_6"/>
<dbReference type="KEGG" id="gps:C427_0961"/>
<sequence length="54" mass="6120">MIKGPNHWMNKMGGLLNITKLSNYQQTFTLSLPIKNEEDVMATLQIEPYSATAH</sequence>